<dbReference type="Proteomes" id="UP000059847">
    <property type="component" value="Chromosome"/>
</dbReference>
<dbReference type="InterPro" id="IPR027417">
    <property type="entry name" value="P-loop_NTPase"/>
</dbReference>
<dbReference type="RefSeq" id="WP_062536135.1">
    <property type="nucleotide sequence ID" value="NZ_CP012678.1"/>
</dbReference>
<dbReference type="Gene3D" id="3.40.50.300">
    <property type="entry name" value="P-loop containing nucleotide triphosphate hydrolases"/>
    <property type="match status" value="2"/>
</dbReference>
<dbReference type="Pfam" id="PF09848">
    <property type="entry name" value="SLFN-g3_helicase"/>
    <property type="match status" value="1"/>
</dbReference>
<dbReference type="STRING" id="45610.AOC03_11435"/>
<dbReference type="InterPro" id="IPR018647">
    <property type="entry name" value="SLFN_3-like_DNA/RNA_helicase"/>
</dbReference>
<reference evidence="2 3" key="1">
    <citation type="submission" date="2015-09" db="EMBL/GenBank/DDBJ databases">
        <title>Complete genome of Psychrobacter urativorans R10.10B.</title>
        <authorList>
            <person name="See-Too W.S."/>
            <person name="Chan K.G."/>
        </authorList>
    </citation>
    <scope>NUCLEOTIDE SEQUENCE [LARGE SCALE GENOMIC DNA]</scope>
    <source>
        <strain evidence="2 3">R10.10B</strain>
    </source>
</reference>
<dbReference type="AlphaFoldDB" id="A0A0M5MK78"/>
<gene>
    <name evidence="2" type="ORF">AOC03_11435</name>
</gene>
<dbReference type="EMBL" id="CP012678">
    <property type="protein sequence ID" value="ALF60580.1"/>
    <property type="molecule type" value="Genomic_DNA"/>
</dbReference>
<sequence>MKMVPNTAYPSTSKAELKIFERLSVAFKLLGDESYYALHSLNLTHHEYKRFGEIDFLLVCPYGIYVLEIKGGRVSCSDGKWRFTDRLNNTDSRFESPFRQAQTALHGIYDKLKDNLPVAVIEQFVIGYGVILPDCHLPSIGAEWDVEILCESQSCRHLEAWLKKLFTYWMQKDSKLLADKQAIVQVVDYLRPSFDSVMDTAQRFDDSNHSSDRLADTQMQLSAIIVANPRVICSGGAGTGKTSIAIHLAMHWASLGYKTALVCFSPWLQGYLRRQHMHPNLIIQTARSLESMMSRKPLSIEVLIVDEAHDLMTDEASKFFDRLLEGGLKQGRWCLFMDINQQSGLCGQTDISVLESFQCHHPAQIPLITNCRNTTQILQTIKERLNADMGVTGAGNGLPVIEQQFNDIDELIGQVGRDIYELVHSQMIDPSQITILLSSNWLSSSMAYSESLNDCSDIYSGIERQVLSKLSKICPIIRVDSYSITTFPPKSISILKVSEFKGLENQVVFFLGQYNEFENRKNEAYVAMSRAKSLLYVYELINK</sequence>
<evidence type="ECO:0000259" key="1">
    <source>
        <dbReference type="PROSITE" id="PS50965"/>
    </source>
</evidence>
<feature type="domain" description="NERD" evidence="1">
    <location>
        <begin position="15"/>
        <end position="131"/>
    </location>
</feature>
<dbReference type="SUPFAM" id="SSF52540">
    <property type="entry name" value="P-loop containing nucleoside triphosphate hydrolases"/>
    <property type="match status" value="1"/>
</dbReference>
<evidence type="ECO:0000313" key="3">
    <source>
        <dbReference type="Proteomes" id="UP000059847"/>
    </source>
</evidence>
<keyword evidence="3" id="KW-1185">Reference proteome</keyword>
<dbReference type="KEGG" id="pur:AOC03_11435"/>
<name>A0A0M5MK78_9GAMM</name>
<organism evidence="2 3">
    <name type="scientific">Psychrobacter urativorans</name>
    <dbReference type="NCBI Taxonomy" id="45610"/>
    <lineage>
        <taxon>Bacteria</taxon>
        <taxon>Pseudomonadati</taxon>
        <taxon>Pseudomonadota</taxon>
        <taxon>Gammaproteobacteria</taxon>
        <taxon>Moraxellales</taxon>
        <taxon>Moraxellaceae</taxon>
        <taxon>Psychrobacter</taxon>
    </lineage>
</organism>
<dbReference type="Pfam" id="PF08378">
    <property type="entry name" value="NERD"/>
    <property type="match status" value="1"/>
</dbReference>
<accession>A0A0M5MK78</accession>
<evidence type="ECO:0000313" key="2">
    <source>
        <dbReference type="EMBL" id="ALF60580.1"/>
    </source>
</evidence>
<protein>
    <recommendedName>
        <fullName evidence="1">NERD domain-containing protein</fullName>
    </recommendedName>
</protein>
<dbReference type="PROSITE" id="PS50965">
    <property type="entry name" value="NERD"/>
    <property type="match status" value="1"/>
</dbReference>
<proteinExistence type="predicted"/>
<dbReference type="InterPro" id="IPR011528">
    <property type="entry name" value="NERD"/>
</dbReference>